<dbReference type="Gene3D" id="3.90.1150.10">
    <property type="entry name" value="Aspartate Aminotransferase, domain 1"/>
    <property type="match status" value="1"/>
</dbReference>
<evidence type="ECO:0000256" key="4">
    <source>
        <dbReference type="PIRSR" id="PIRSR000390-2"/>
    </source>
</evidence>
<dbReference type="Gene3D" id="3.40.640.10">
    <property type="entry name" value="Type I PLP-dependent aspartate aminotransferase-like (Major domain)"/>
    <property type="match status" value="1"/>
</dbReference>
<name>A0A2U8GNV7_9RHOO</name>
<dbReference type="InterPro" id="IPR015424">
    <property type="entry name" value="PyrdxlP-dep_Trfase"/>
</dbReference>
<keyword evidence="1 4" id="KW-0663">Pyridoxal phosphate</keyword>
<dbReference type="EMBL" id="CP022187">
    <property type="protein sequence ID" value="AWI75204.1"/>
    <property type="molecule type" value="Genomic_DNA"/>
</dbReference>
<keyword evidence="7" id="KW-1185">Reference proteome</keyword>
<dbReference type="GO" id="GO:0030170">
    <property type="term" value="F:pyridoxal phosphate binding"/>
    <property type="evidence" value="ECO:0007669"/>
    <property type="project" value="UniProtKB-ARBA"/>
</dbReference>
<dbReference type="GO" id="GO:0000271">
    <property type="term" value="P:polysaccharide biosynthetic process"/>
    <property type="evidence" value="ECO:0007669"/>
    <property type="project" value="TreeGrafter"/>
</dbReference>
<dbReference type="InterPro" id="IPR015422">
    <property type="entry name" value="PyrdxlP-dep_Trfase_small"/>
</dbReference>
<feature type="modified residue" description="N6-(pyridoxal phosphate)lysine" evidence="4">
    <location>
        <position position="186"/>
    </location>
</feature>
<evidence type="ECO:0000256" key="1">
    <source>
        <dbReference type="ARBA" id="ARBA00022898"/>
    </source>
</evidence>
<dbReference type="CDD" id="cd00616">
    <property type="entry name" value="AHBA_syn"/>
    <property type="match status" value="1"/>
</dbReference>
<dbReference type="KEGG" id="acom:CEW83_08235"/>
<dbReference type="InterPro" id="IPR015421">
    <property type="entry name" value="PyrdxlP-dep_Trfase_major"/>
</dbReference>
<dbReference type="PIRSF" id="PIRSF000390">
    <property type="entry name" value="PLP_StrS"/>
    <property type="match status" value="1"/>
</dbReference>
<dbReference type="FunFam" id="3.40.640.10:FF:000089">
    <property type="entry name" value="Aminotransferase, DegT/DnrJ/EryC1/StrS family"/>
    <property type="match status" value="1"/>
</dbReference>
<dbReference type="SUPFAM" id="SSF53383">
    <property type="entry name" value="PLP-dependent transferases"/>
    <property type="match status" value="1"/>
</dbReference>
<dbReference type="AlphaFoldDB" id="A0A2U8GNV7"/>
<evidence type="ECO:0000256" key="2">
    <source>
        <dbReference type="ARBA" id="ARBA00037999"/>
    </source>
</evidence>
<comment type="similarity">
    <text evidence="2 5">Belongs to the DegT/DnrJ/EryC1 family.</text>
</comment>
<organism evidence="6 7">
    <name type="scientific">Parazoarcus communis</name>
    <dbReference type="NCBI Taxonomy" id="41977"/>
    <lineage>
        <taxon>Bacteria</taxon>
        <taxon>Pseudomonadati</taxon>
        <taxon>Pseudomonadota</taxon>
        <taxon>Betaproteobacteria</taxon>
        <taxon>Rhodocyclales</taxon>
        <taxon>Zoogloeaceae</taxon>
        <taxon>Parazoarcus</taxon>
    </lineage>
</organism>
<evidence type="ECO:0000256" key="5">
    <source>
        <dbReference type="RuleBase" id="RU004508"/>
    </source>
</evidence>
<feature type="active site" description="Proton acceptor" evidence="3">
    <location>
        <position position="186"/>
    </location>
</feature>
<accession>A0A2U8GNV7</accession>
<evidence type="ECO:0000313" key="6">
    <source>
        <dbReference type="EMBL" id="AWI75204.1"/>
    </source>
</evidence>
<protein>
    <submittedName>
        <fullName evidence="6">Erythromycin biosynthesis sensory transduction protein eryC1</fullName>
    </submittedName>
</protein>
<dbReference type="PANTHER" id="PTHR30244">
    <property type="entry name" value="TRANSAMINASE"/>
    <property type="match status" value="1"/>
</dbReference>
<proteinExistence type="inferred from homology"/>
<evidence type="ECO:0000256" key="3">
    <source>
        <dbReference type="PIRSR" id="PIRSR000390-1"/>
    </source>
</evidence>
<dbReference type="RefSeq" id="WP_108948912.1">
    <property type="nucleotide sequence ID" value="NZ_CP022187.1"/>
</dbReference>
<sequence length="366" mass="39968">MTTPFFDMQAITTPIESELRDAFERVLSRHHFILGDELMAFEQEFARYCGVEHCVGVGNGLEALYLTLQAMGIGAGDEVIVPAHTFIATWLAVTWSGARPVPVESCPSGFNIDPERIVEAITPRTKAIIAVHLYGEPADMAAVCSIAAQHGLQVIEDAAQAHGARYHNRPVGSLGDAAAFSFYPTKNLGAMGDGGAICTNSAALASRLRSLRNYGSQTRYQHDEAGYNSRLDELQAAFLRVRLRRLDEDNRARQSVAQAYIQALSALTHITVPQTPDWATPVWHLFVIRCTRRDALMKALKTAGIDTLIHYPVPPHRQGAYSGENWPDLSMTEQLSSEVLSLPMWPGLDPAPVIAAVLHADQGLAS</sequence>
<dbReference type="GO" id="GO:0008483">
    <property type="term" value="F:transaminase activity"/>
    <property type="evidence" value="ECO:0007669"/>
    <property type="project" value="TreeGrafter"/>
</dbReference>
<evidence type="ECO:0000313" key="7">
    <source>
        <dbReference type="Proteomes" id="UP000244930"/>
    </source>
</evidence>
<reference evidence="6 7" key="1">
    <citation type="submission" date="2017-06" db="EMBL/GenBank/DDBJ databases">
        <title>Azoarcus.</title>
        <authorList>
            <person name="Woo J.-H."/>
            <person name="Kim H.-S."/>
        </authorList>
    </citation>
    <scope>NUCLEOTIDE SEQUENCE [LARGE SCALE GENOMIC DNA]</scope>
    <source>
        <strain evidence="6 7">TSPY31</strain>
    </source>
</reference>
<dbReference type="Pfam" id="PF01041">
    <property type="entry name" value="DegT_DnrJ_EryC1"/>
    <property type="match status" value="1"/>
</dbReference>
<gene>
    <name evidence="6" type="ORF">CEW83_08235</name>
</gene>
<dbReference type="Proteomes" id="UP000244930">
    <property type="component" value="Chromosome"/>
</dbReference>
<dbReference type="PANTHER" id="PTHR30244:SF36">
    <property type="entry name" value="3-OXO-GLUCOSE-6-PHOSPHATE:GLUTAMATE AMINOTRANSFERASE"/>
    <property type="match status" value="1"/>
</dbReference>
<dbReference type="InterPro" id="IPR000653">
    <property type="entry name" value="DegT/StrS_aminotransferase"/>
</dbReference>